<dbReference type="OrthoDB" id="997988at2759"/>
<comment type="caution">
    <text evidence="1">The sequence shown here is derived from an EMBL/GenBank/DDBJ whole genome shotgun (WGS) entry which is preliminary data.</text>
</comment>
<accession>A0A9P0ZUE0</accession>
<dbReference type="EMBL" id="CAMAPE010000065">
    <property type="protein sequence ID" value="CAH9114608.1"/>
    <property type="molecule type" value="Genomic_DNA"/>
</dbReference>
<sequence length="117" mass="12658">MTCLCWNYRGLGNPLAIQVLVDYVHSKRSNIVSLMVTFSNSSKVEEVMGKVGMSSCFAVDNDGHRGGLQLIWGDGVVVQIREASPHFIDVTVQLEKVPLSGVLPAFSDQGDGSLGNY</sequence>
<proteinExistence type="predicted"/>
<dbReference type="AlphaFoldDB" id="A0A9P0ZUE0"/>
<name>A0A9P0ZUE0_CUSEU</name>
<gene>
    <name evidence="1" type="ORF">CEURO_LOCUS20455</name>
</gene>
<organism evidence="1 2">
    <name type="scientific">Cuscuta europaea</name>
    <name type="common">European dodder</name>
    <dbReference type="NCBI Taxonomy" id="41803"/>
    <lineage>
        <taxon>Eukaryota</taxon>
        <taxon>Viridiplantae</taxon>
        <taxon>Streptophyta</taxon>
        <taxon>Embryophyta</taxon>
        <taxon>Tracheophyta</taxon>
        <taxon>Spermatophyta</taxon>
        <taxon>Magnoliopsida</taxon>
        <taxon>eudicotyledons</taxon>
        <taxon>Gunneridae</taxon>
        <taxon>Pentapetalae</taxon>
        <taxon>asterids</taxon>
        <taxon>lamiids</taxon>
        <taxon>Solanales</taxon>
        <taxon>Convolvulaceae</taxon>
        <taxon>Cuscuteae</taxon>
        <taxon>Cuscuta</taxon>
        <taxon>Cuscuta subgen. Cuscuta</taxon>
    </lineage>
</organism>
<keyword evidence="2" id="KW-1185">Reference proteome</keyword>
<reference evidence="1" key="1">
    <citation type="submission" date="2022-07" db="EMBL/GenBank/DDBJ databases">
        <authorList>
            <person name="Macas J."/>
            <person name="Novak P."/>
            <person name="Neumann P."/>
        </authorList>
    </citation>
    <scope>NUCLEOTIDE SEQUENCE</scope>
</reference>
<dbReference type="Proteomes" id="UP001152484">
    <property type="component" value="Unassembled WGS sequence"/>
</dbReference>
<protein>
    <submittedName>
        <fullName evidence="1">Uncharacterized protein</fullName>
    </submittedName>
</protein>
<evidence type="ECO:0000313" key="2">
    <source>
        <dbReference type="Proteomes" id="UP001152484"/>
    </source>
</evidence>
<evidence type="ECO:0000313" key="1">
    <source>
        <dbReference type="EMBL" id="CAH9114608.1"/>
    </source>
</evidence>